<evidence type="ECO:0000256" key="2">
    <source>
        <dbReference type="ARBA" id="ARBA00006275"/>
    </source>
</evidence>
<dbReference type="Proteomes" id="UP000515344">
    <property type="component" value="Chromosome"/>
</dbReference>
<keyword evidence="5" id="KW-0998">Cell outer membrane</keyword>
<dbReference type="KEGG" id="lacs:H4075_18965"/>
<dbReference type="CDD" id="cd08977">
    <property type="entry name" value="SusD"/>
    <property type="match status" value="1"/>
</dbReference>
<dbReference type="RefSeq" id="WP_182802390.1">
    <property type="nucleotide sequence ID" value="NZ_CP060007.1"/>
</dbReference>
<evidence type="ECO:0000256" key="4">
    <source>
        <dbReference type="ARBA" id="ARBA00023136"/>
    </source>
</evidence>
<dbReference type="PROSITE" id="PS51257">
    <property type="entry name" value="PROKAR_LIPOPROTEIN"/>
    <property type="match status" value="1"/>
</dbReference>
<proteinExistence type="inferred from homology"/>
<dbReference type="Pfam" id="PF14322">
    <property type="entry name" value="SusD-like_3"/>
    <property type="match status" value="1"/>
</dbReference>
<name>A0A7G5XF75_9BACT</name>
<evidence type="ECO:0000259" key="7">
    <source>
        <dbReference type="Pfam" id="PF14322"/>
    </source>
</evidence>
<organism evidence="8 9">
    <name type="scientific">Lacibacter sediminis</name>
    <dbReference type="NCBI Taxonomy" id="2760713"/>
    <lineage>
        <taxon>Bacteria</taxon>
        <taxon>Pseudomonadati</taxon>
        <taxon>Bacteroidota</taxon>
        <taxon>Chitinophagia</taxon>
        <taxon>Chitinophagales</taxon>
        <taxon>Chitinophagaceae</taxon>
        <taxon>Lacibacter</taxon>
    </lineage>
</organism>
<feature type="domain" description="RagB/SusD" evidence="6">
    <location>
        <begin position="354"/>
        <end position="483"/>
    </location>
</feature>
<dbReference type="Gene3D" id="1.25.40.390">
    <property type="match status" value="1"/>
</dbReference>
<keyword evidence="3" id="KW-0732">Signal</keyword>
<dbReference type="EMBL" id="CP060007">
    <property type="protein sequence ID" value="QNA44128.1"/>
    <property type="molecule type" value="Genomic_DNA"/>
</dbReference>
<dbReference type="Pfam" id="PF07980">
    <property type="entry name" value="SusD_RagB"/>
    <property type="match status" value="1"/>
</dbReference>
<dbReference type="InterPro" id="IPR033985">
    <property type="entry name" value="SusD-like_N"/>
</dbReference>
<gene>
    <name evidence="8" type="ORF">H4075_18965</name>
</gene>
<evidence type="ECO:0000313" key="9">
    <source>
        <dbReference type="Proteomes" id="UP000515344"/>
    </source>
</evidence>
<keyword evidence="9" id="KW-1185">Reference proteome</keyword>
<dbReference type="GO" id="GO:0009279">
    <property type="term" value="C:cell outer membrane"/>
    <property type="evidence" value="ECO:0007669"/>
    <property type="project" value="UniProtKB-SubCell"/>
</dbReference>
<evidence type="ECO:0000256" key="3">
    <source>
        <dbReference type="ARBA" id="ARBA00022729"/>
    </source>
</evidence>
<comment type="subcellular location">
    <subcellularLocation>
        <location evidence="1">Cell outer membrane</location>
    </subcellularLocation>
</comment>
<reference evidence="9" key="1">
    <citation type="submission" date="2020-08" db="EMBL/GenBank/DDBJ databases">
        <title>Lacibacter sp. S13-6-6 genome sequencing.</title>
        <authorList>
            <person name="Jin L."/>
        </authorList>
    </citation>
    <scope>NUCLEOTIDE SEQUENCE [LARGE SCALE GENOMIC DNA]</scope>
    <source>
        <strain evidence="9">S13-6-6</strain>
    </source>
</reference>
<comment type="similarity">
    <text evidence="2">Belongs to the SusD family.</text>
</comment>
<dbReference type="InterPro" id="IPR012944">
    <property type="entry name" value="SusD_RagB_dom"/>
</dbReference>
<protein>
    <submittedName>
        <fullName evidence="8">RagB/SusD family nutrient uptake outer membrane protein</fullName>
    </submittedName>
</protein>
<dbReference type="SUPFAM" id="SSF48452">
    <property type="entry name" value="TPR-like"/>
    <property type="match status" value="1"/>
</dbReference>
<dbReference type="InterPro" id="IPR011990">
    <property type="entry name" value="TPR-like_helical_dom_sf"/>
</dbReference>
<evidence type="ECO:0000259" key="6">
    <source>
        <dbReference type="Pfam" id="PF07980"/>
    </source>
</evidence>
<evidence type="ECO:0000313" key="8">
    <source>
        <dbReference type="EMBL" id="QNA44128.1"/>
    </source>
</evidence>
<feature type="domain" description="SusD-like N-terminal" evidence="7">
    <location>
        <begin position="64"/>
        <end position="233"/>
    </location>
</feature>
<dbReference type="AlphaFoldDB" id="A0A7G5XF75"/>
<sequence>MKLRIMSFLVLIAIVTSCNKQKLEPIPQTVIPDILGFADSSKAVQQVFGLYSGLKSGQMYAGRYQVYQDVRGEEFINRTNNAVTAWLTWQFNLTASANEVQGFWASVYNTINRCNIVINEVPGAPLSASLKSSLIAEAKVVRATCYFMLMQLYARPYTDGNGSKLGVILKLAPEKQPGENNQTRATAAEIYTQILKDLNEAEPDLPSTYGNATANTTRAHKNTAIALKTRVYLNMGNWASVITEGNKLVPNAAPWVAPSGVANSLQANVATVYTNYTNSEMILSMPFTALDVPGTQNGLGWYYNPGPNGGGEFALNTTAPGIAANTSWRDETLDARRALHIVSGGQRWLRKFPNPNNAADWSPVIRYAEVMLNLAEGLARNEAGTAVNARALTILNAIRKRSDPTILDFTPATKDELVALILTERRIELLGEGFRTSDIARTGSPFPAKGTVGSVAASADQYIWPISIAELLVNKTCQQNPGY</sequence>
<keyword evidence="4" id="KW-0472">Membrane</keyword>
<evidence type="ECO:0000256" key="5">
    <source>
        <dbReference type="ARBA" id="ARBA00023237"/>
    </source>
</evidence>
<accession>A0A7G5XF75</accession>
<evidence type="ECO:0000256" key="1">
    <source>
        <dbReference type="ARBA" id="ARBA00004442"/>
    </source>
</evidence>